<comment type="caution">
    <text evidence="2">The sequence shown here is derived from an EMBL/GenBank/DDBJ whole genome shotgun (WGS) entry which is preliminary data.</text>
</comment>
<dbReference type="STRING" id="644548.SCNU_00170"/>
<evidence type="ECO:0000313" key="2">
    <source>
        <dbReference type="EMBL" id="EGD56746.1"/>
    </source>
</evidence>
<gene>
    <name evidence="2" type="ORF">SCNU_00170</name>
</gene>
<dbReference type="Proteomes" id="UP000035065">
    <property type="component" value="Unassembled WGS sequence"/>
</dbReference>
<reference evidence="2 3" key="1">
    <citation type="journal article" date="2011" name="J. Bacteriol.">
        <title>Draft Genome Sequence of Gordonia neofelifaecis NRRL B-59395, a Cholesterol-Degrading Actinomycete.</title>
        <authorList>
            <person name="Ge F."/>
            <person name="Li W."/>
            <person name="Chen G."/>
            <person name="Liu Y."/>
            <person name="Zhang G."/>
            <person name="Yong B."/>
            <person name="Wang Q."/>
            <person name="Wang N."/>
            <person name="Huang Z."/>
            <person name="Li W."/>
            <person name="Wang J."/>
            <person name="Wu C."/>
            <person name="Xie Q."/>
            <person name="Liu G."/>
        </authorList>
    </citation>
    <scope>NUCLEOTIDE SEQUENCE [LARGE SCALE GENOMIC DNA]</scope>
    <source>
        <strain evidence="2 3">NRRL B-59395</strain>
    </source>
</reference>
<dbReference type="EMBL" id="AEUD01000001">
    <property type="protein sequence ID" value="EGD56746.1"/>
    <property type="molecule type" value="Genomic_DNA"/>
</dbReference>
<name>F1YEB3_9ACTN</name>
<evidence type="ECO:0000256" key="1">
    <source>
        <dbReference type="SAM" id="MobiDB-lite"/>
    </source>
</evidence>
<sequence>MNSTPDWPSLPPPLDQLHPWLQARVSGVPAQEIADHYDVPVDDVTTAVQRALDTAGYAGWPDHEVIHALRRETLTLIEPGHRFPPPTAPPPDDHTDTHPGPTPDPKATP</sequence>
<organism evidence="2 3">
    <name type="scientific">Gordonia neofelifaecis NRRL B-59395</name>
    <dbReference type="NCBI Taxonomy" id="644548"/>
    <lineage>
        <taxon>Bacteria</taxon>
        <taxon>Bacillati</taxon>
        <taxon>Actinomycetota</taxon>
        <taxon>Actinomycetes</taxon>
        <taxon>Mycobacteriales</taxon>
        <taxon>Gordoniaceae</taxon>
        <taxon>Gordonia</taxon>
    </lineage>
</organism>
<dbReference type="AlphaFoldDB" id="F1YEB3"/>
<protein>
    <submittedName>
        <fullName evidence="2">Uncharacterized protein</fullName>
    </submittedName>
</protein>
<accession>F1YEB3</accession>
<dbReference type="RefSeq" id="WP_009677311.1">
    <property type="nucleotide sequence ID" value="NZ_AEUD01000001.1"/>
</dbReference>
<keyword evidence="3" id="KW-1185">Reference proteome</keyword>
<proteinExistence type="predicted"/>
<feature type="region of interest" description="Disordered" evidence="1">
    <location>
        <begin position="77"/>
        <end position="109"/>
    </location>
</feature>
<feature type="compositionally biased region" description="Pro residues" evidence="1">
    <location>
        <begin position="100"/>
        <end position="109"/>
    </location>
</feature>
<evidence type="ECO:0000313" key="3">
    <source>
        <dbReference type="Proteomes" id="UP000035065"/>
    </source>
</evidence>